<dbReference type="InterPro" id="IPR006640">
    <property type="entry name" value="SprT-like_domain"/>
</dbReference>
<dbReference type="OrthoDB" id="267364at2"/>
<dbReference type="STRING" id="56804.BAE46_08150"/>
<name>H5T900_9ALTE</name>
<dbReference type="RefSeq" id="WP_006003278.1">
    <property type="nucleotide sequence ID" value="NZ_BAET01000007.1"/>
</dbReference>
<organism evidence="2 3">
    <name type="scientific">Glaciecola punicea ACAM 611</name>
    <dbReference type="NCBI Taxonomy" id="1121923"/>
    <lineage>
        <taxon>Bacteria</taxon>
        <taxon>Pseudomonadati</taxon>
        <taxon>Pseudomonadota</taxon>
        <taxon>Gammaproteobacteria</taxon>
        <taxon>Alteromonadales</taxon>
        <taxon>Alteromonadaceae</taxon>
        <taxon>Glaciecola</taxon>
    </lineage>
</organism>
<dbReference type="PANTHER" id="PTHR38773">
    <property type="entry name" value="PROTEIN SPRT"/>
    <property type="match status" value="1"/>
</dbReference>
<keyword evidence="3" id="KW-1185">Reference proteome</keyword>
<dbReference type="Proteomes" id="UP000053586">
    <property type="component" value="Unassembled WGS sequence"/>
</dbReference>
<proteinExistence type="predicted"/>
<dbReference type="SMART" id="SM00731">
    <property type="entry name" value="SprT"/>
    <property type="match status" value="1"/>
</dbReference>
<protein>
    <submittedName>
        <fullName evidence="2">SprT protein</fullName>
    </submittedName>
</protein>
<reference evidence="2 3" key="1">
    <citation type="journal article" date="2012" name="J. Bacteriol.">
        <title>Genome sequence of proteorhodopsin-containing sea ice bacterium Glaciecola punicea ACAM 611T.</title>
        <authorList>
            <person name="Qin Q.-L."/>
            <person name="Xie B.-B."/>
            <person name="Shu Y.-L."/>
            <person name="Rong J.-C."/>
            <person name="Zhao D.-L."/>
            <person name="Zhang X.-Y."/>
            <person name="Chen X.-L."/>
            <person name="Zhou B.-C."/>
            <person name="Zhanga Y.-Z."/>
        </authorList>
    </citation>
    <scope>NUCLEOTIDE SEQUENCE [LARGE SCALE GENOMIC DNA]</scope>
    <source>
        <strain evidence="2 3">ACAM 611</strain>
    </source>
</reference>
<dbReference type="EMBL" id="BAET01000007">
    <property type="protein sequence ID" value="GAB54777.1"/>
    <property type="molecule type" value="Genomic_DNA"/>
</dbReference>
<evidence type="ECO:0000313" key="2">
    <source>
        <dbReference type="EMBL" id="GAB54777.1"/>
    </source>
</evidence>
<reference evidence="2 3" key="2">
    <citation type="journal article" date="2017" name="Antonie Van Leeuwenhoek">
        <title>Rhizobium rhizosphaerae sp. nov., a novel species isolated from rice rhizosphere.</title>
        <authorList>
            <person name="Zhao J.J."/>
            <person name="Zhang J."/>
            <person name="Zhang R.J."/>
            <person name="Zhang C.W."/>
            <person name="Yin H.Q."/>
            <person name="Zhang X.X."/>
        </authorList>
    </citation>
    <scope>NUCLEOTIDE SEQUENCE [LARGE SCALE GENOMIC DNA]</scope>
    <source>
        <strain evidence="2 3">ACAM 611</strain>
    </source>
</reference>
<sequence>MLAITLQHTAQARLNELFNTAVKKIAVRHTADLFTQPSLMFTQRGKIAASALLQKNIIKINPILYAQNTNYFISHTIAHELAHIMVYQLYGLTAKPHGLQWQKIMLEIFDVPPKVTHTLDVSAVAMREVIYKCVCKVIPLSLIRHNKVVRGKQSYVCRKCKTVLTQLH</sequence>
<evidence type="ECO:0000313" key="3">
    <source>
        <dbReference type="Proteomes" id="UP000053586"/>
    </source>
</evidence>
<dbReference type="eggNOG" id="COG3091">
    <property type="taxonomic scope" value="Bacteria"/>
</dbReference>
<evidence type="ECO:0000259" key="1">
    <source>
        <dbReference type="SMART" id="SM00731"/>
    </source>
</evidence>
<gene>
    <name evidence="2" type="primary">sprT</name>
    <name evidence="2" type="ORF">GPUN_0637</name>
</gene>
<feature type="domain" description="SprT-like" evidence="1">
    <location>
        <begin position="16"/>
        <end position="167"/>
    </location>
</feature>
<comment type="caution">
    <text evidence="2">The sequence shown here is derived from an EMBL/GenBank/DDBJ whole genome shotgun (WGS) entry which is preliminary data.</text>
</comment>
<accession>H5T900</accession>
<dbReference type="PANTHER" id="PTHR38773:SF1">
    <property type="entry name" value="PROTEIN SPRT"/>
    <property type="match status" value="1"/>
</dbReference>
<dbReference type="Pfam" id="PF10263">
    <property type="entry name" value="SprT-like"/>
    <property type="match status" value="1"/>
</dbReference>
<dbReference type="GO" id="GO:0006950">
    <property type="term" value="P:response to stress"/>
    <property type="evidence" value="ECO:0007669"/>
    <property type="project" value="UniProtKB-ARBA"/>
</dbReference>
<dbReference type="AlphaFoldDB" id="H5T900"/>